<keyword evidence="2" id="KW-0812">Transmembrane</keyword>
<evidence type="ECO:0000313" key="3">
    <source>
        <dbReference type="EMBL" id="KAI1618738.1"/>
    </source>
</evidence>
<dbReference type="Pfam" id="PF11374">
    <property type="entry name" value="DUF3176"/>
    <property type="match status" value="1"/>
</dbReference>
<dbReference type="Proteomes" id="UP001203852">
    <property type="component" value="Unassembled WGS sequence"/>
</dbReference>
<keyword evidence="2" id="KW-1133">Transmembrane helix</keyword>
<organism evidence="3 4">
    <name type="scientific">Exophiala viscosa</name>
    <dbReference type="NCBI Taxonomy" id="2486360"/>
    <lineage>
        <taxon>Eukaryota</taxon>
        <taxon>Fungi</taxon>
        <taxon>Dikarya</taxon>
        <taxon>Ascomycota</taxon>
        <taxon>Pezizomycotina</taxon>
        <taxon>Eurotiomycetes</taxon>
        <taxon>Chaetothyriomycetidae</taxon>
        <taxon>Chaetothyriales</taxon>
        <taxon>Herpotrichiellaceae</taxon>
        <taxon>Exophiala</taxon>
    </lineage>
</organism>
<evidence type="ECO:0008006" key="5">
    <source>
        <dbReference type="Google" id="ProtNLM"/>
    </source>
</evidence>
<evidence type="ECO:0000256" key="2">
    <source>
        <dbReference type="SAM" id="Phobius"/>
    </source>
</evidence>
<dbReference type="EMBL" id="MU404350">
    <property type="protein sequence ID" value="KAI1618738.1"/>
    <property type="molecule type" value="Genomic_DNA"/>
</dbReference>
<dbReference type="AlphaFoldDB" id="A0AAN6E8J9"/>
<accession>A0AAN6E8J9</accession>
<keyword evidence="4" id="KW-1185">Reference proteome</keyword>
<sequence>MVDPSSPSREFAGAVDAEQVSRPPTFETSPHEHHGITQSSSEQQRVPLTNSVTEKAGETSKFLVDDRDYSSYPPQIRDVASTGRTKAGGFGIHSLWSSWWLEVSGSVLIFLVFVALVITLREYQNQPQPNWPYGFSINTLVSVYTTLFKFPLMLIASECLGQSRWKWFQRQNQPLKDIALYEAALRGDLFGVIQLLWATRGRQLTAIIGAFISLAALVLDPFNQAVITIYPCQIPDAFSMGGVPRVNTLQIPETQPLTMQYNMLATILGVESFEVKPSCQSGNCTFDQEYHSVGFCSNCTDISDRLQRNCTIPANIKPLFNATLPSCRWFLKQTDTSDGDGETPNYIGYDTSIPSQGGDLWKVVNYEVASYSVNHTFAWIADAPQALSCSVKPCVRSYKSAVINGSFSERLIGKSQGWPDPPIVAPYQWDVMDCLPASARQALIRQNIDITPEWIAYNYTVLNDTPTGPRVLEGMAPDPAIPEQCLYQYKSYELGVQSAIYNIITWFQAQFKQPLTAWASYDGTNVTGGISSEIWNGGSKPTPMYWINGLETNQSTAMIALYENGSITGDAVAQMFENVATTMSNFARSSSSTLLDGNELDLDLRPARAPDLLQNSCININWPWLALPATLMLLSILFLGLTVAESALPGSTGIWKSSPLALLWHGFEMPQPTDSTLDDLKTMEKMSSNMNVQLQQTALGWNLVQRP</sequence>
<evidence type="ECO:0000313" key="4">
    <source>
        <dbReference type="Proteomes" id="UP001203852"/>
    </source>
</evidence>
<feature type="compositionally biased region" description="Polar residues" evidence="1">
    <location>
        <begin position="36"/>
        <end position="46"/>
    </location>
</feature>
<feature type="transmembrane region" description="Helical" evidence="2">
    <location>
        <begin position="140"/>
        <end position="160"/>
    </location>
</feature>
<proteinExistence type="predicted"/>
<feature type="region of interest" description="Disordered" evidence="1">
    <location>
        <begin position="1"/>
        <end position="46"/>
    </location>
</feature>
<dbReference type="InterPro" id="IPR021514">
    <property type="entry name" value="DUF3176"/>
</dbReference>
<evidence type="ECO:0000256" key="1">
    <source>
        <dbReference type="SAM" id="MobiDB-lite"/>
    </source>
</evidence>
<dbReference type="PANTHER" id="PTHR35394:SF5">
    <property type="entry name" value="DUF3176 DOMAIN-CONTAINING PROTEIN"/>
    <property type="match status" value="1"/>
</dbReference>
<gene>
    <name evidence="3" type="ORF">EDD36DRAFT_414399</name>
</gene>
<protein>
    <recommendedName>
        <fullName evidence="5">DUF3176 domain containing protein</fullName>
    </recommendedName>
</protein>
<reference evidence="3" key="1">
    <citation type="journal article" date="2022" name="bioRxiv">
        <title>Deciphering the potential niche of two novel black yeast fungi from a biological soil crust based on their genomes, phenotypes, and melanin regulation.</title>
        <authorList>
            <consortium name="DOE Joint Genome Institute"/>
            <person name="Carr E.C."/>
            <person name="Barton Q."/>
            <person name="Grambo S."/>
            <person name="Sullivan M."/>
            <person name="Renfro C.M."/>
            <person name="Kuo A."/>
            <person name="Pangilinan J."/>
            <person name="Lipzen A."/>
            <person name="Keymanesh K."/>
            <person name="Savage E."/>
            <person name="Barry K."/>
            <person name="Grigoriev I.V."/>
            <person name="Riekhof W.R."/>
            <person name="Harris S.S."/>
        </authorList>
    </citation>
    <scope>NUCLEOTIDE SEQUENCE</scope>
    <source>
        <strain evidence="3">JF 03-4F</strain>
    </source>
</reference>
<keyword evidence="2" id="KW-0472">Membrane</keyword>
<dbReference type="PANTHER" id="PTHR35394">
    <property type="entry name" value="DUF3176 DOMAIN-CONTAINING PROTEIN"/>
    <property type="match status" value="1"/>
</dbReference>
<name>A0AAN6E8J9_9EURO</name>
<feature type="transmembrane region" description="Helical" evidence="2">
    <location>
        <begin position="99"/>
        <end position="120"/>
    </location>
</feature>
<comment type="caution">
    <text evidence="3">The sequence shown here is derived from an EMBL/GenBank/DDBJ whole genome shotgun (WGS) entry which is preliminary data.</text>
</comment>